<organism evidence="2 3">
    <name type="scientific">Methyloligella solikamskensis</name>
    <dbReference type="NCBI Taxonomy" id="1177756"/>
    <lineage>
        <taxon>Bacteria</taxon>
        <taxon>Pseudomonadati</taxon>
        <taxon>Pseudomonadota</taxon>
        <taxon>Alphaproteobacteria</taxon>
        <taxon>Hyphomicrobiales</taxon>
        <taxon>Hyphomicrobiaceae</taxon>
        <taxon>Methyloligella</taxon>
    </lineage>
</organism>
<gene>
    <name evidence="2" type="ORF">ACFQ2F_04880</name>
</gene>
<reference evidence="3" key="1">
    <citation type="journal article" date="2019" name="Int. J. Syst. Evol. Microbiol.">
        <title>The Global Catalogue of Microorganisms (GCM) 10K type strain sequencing project: providing services to taxonomists for standard genome sequencing and annotation.</title>
        <authorList>
            <consortium name="The Broad Institute Genomics Platform"/>
            <consortium name="The Broad Institute Genome Sequencing Center for Infectious Disease"/>
            <person name="Wu L."/>
            <person name="Ma J."/>
        </authorList>
    </citation>
    <scope>NUCLEOTIDE SEQUENCE [LARGE SCALE GENOMIC DNA]</scope>
    <source>
        <strain evidence="3">CCUG 61697</strain>
    </source>
</reference>
<proteinExistence type="predicted"/>
<comment type="caution">
    <text evidence="2">The sequence shown here is derived from an EMBL/GenBank/DDBJ whole genome shotgun (WGS) entry which is preliminary data.</text>
</comment>
<dbReference type="GO" id="GO:0016787">
    <property type="term" value="F:hydrolase activity"/>
    <property type="evidence" value="ECO:0007669"/>
    <property type="project" value="UniProtKB-KW"/>
</dbReference>
<keyword evidence="2" id="KW-0378">Hydrolase</keyword>
<dbReference type="InterPro" id="IPR022742">
    <property type="entry name" value="Hydrolase_4"/>
</dbReference>
<protein>
    <submittedName>
        <fullName evidence="2">Alpha/beta fold hydrolase</fullName>
    </submittedName>
</protein>
<keyword evidence="3" id="KW-1185">Reference proteome</keyword>
<dbReference type="InterPro" id="IPR029058">
    <property type="entry name" value="AB_hydrolase_fold"/>
</dbReference>
<evidence type="ECO:0000259" key="1">
    <source>
        <dbReference type="Pfam" id="PF12146"/>
    </source>
</evidence>
<accession>A0ABW3J7V4</accession>
<evidence type="ECO:0000313" key="3">
    <source>
        <dbReference type="Proteomes" id="UP001597102"/>
    </source>
</evidence>
<dbReference type="RefSeq" id="WP_379086545.1">
    <property type="nucleotide sequence ID" value="NZ_JBHTJO010000001.1"/>
</dbReference>
<dbReference type="EMBL" id="JBHTJO010000001">
    <property type="protein sequence ID" value="MFD0986427.1"/>
    <property type="molecule type" value="Genomic_DNA"/>
</dbReference>
<dbReference type="Pfam" id="PF12146">
    <property type="entry name" value="Hydrolase_4"/>
    <property type="match status" value="1"/>
</dbReference>
<name>A0ABW3J7V4_9HYPH</name>
<dbReference type="PANTHER" id="PTHR11614">
    <property type="entry name" value="PHOSPHOLIPASE-RELATED"/>
    <property type="match status" value="1"/>
</dbReference>
<feature type="domain" description="Serine aminopeptidase S33" evidence="1">
    <location>
        <begin position="44"/>
        <end position="301"/>
    </location>
</feature>
<dbReference type="InterPro" id="IPR051044">
    <property type="entry name" value="MAG_DAG_Lipase"/>
</dbReference>
<evidence type="ECO:0000313" key="2">
    <source>
        <dbReference type="EMBL" id="MFD0986427.1"/>
    </source>
</evidence>
<dbReference type="Proteomes" id="UP001597102">
    <property type="component" value="Unassembled WGS sequence"/>
</dbReference>
<sequence>MMELVSTPQNPAPLGATVGALEIPRRFRKPVQVRYAHWPSGLKERHGTVCIFPGRSEYIEKYFEVVGDLRRRGFYVVAIDWRGQGGSTRLTRNPLKGHVRSFDDYQTDLSRLMNDVVLPDCPPPYYALAHSMGGTIALKAATMRGSWFERMVLSAPMIRIKGLPGSDAFTAKVTGAISAFGLGRVAVPGGMKVYRDSQIFEGNILTTDAERFARNLSVLRVAPELAVGAPTFGWVRAALVALREINDQEFARRLRVPVVMLAAGHDQIVSSSAIESFADRCRLGSQIVLRGSEHEILQERDPIREEFWAAFDAFVPGAKIKRSA</sequence>
<dbReference type="SUPFAM" id="SSF53474">
    <property type="entry name" value="alpha/beta-Hydrolases"/>
    <property type="match status" value="1"/>
</dbReference>
<dbReference type="Gene3D" id="3.40.50.1820">
    <property type="entry name" value="alpha/beta hydrolase"/>
    <property type="match status" value="1"/>
</dbReference>